<proteinExistence type="inferred from homology"/>
<comment type="catalytic activity">
    <reaction evidence="7">
        <text>XTP + H2O = XMP + diphosphate + H(+)</text>
        <dbReference type="Rhea" id="RHEA:28610"/>
        <dbReference type="ChEBI" id="CHEBI:15377"/>
        <dbReference type="ChEBI" id="CHEBI:15378"/>
        <dbReference type="ChEBI" id="CHEBI:33019"/>
        <dbReference type="ChEBI" id="CHEBI:57464"/>
        <dbReference type="ChEBI" id="CHEBI:61314"/>
        <dbReference type="EC" id="3.6.1.66"/>
    </reaction>
</comment>
<evidence type="ECO:0000256" key="6">
    <source>
        <dbReference type="ARBA" id="ARBA00023080"/>
    </source>
</evidence>
<dbReference type="InterPro" id="IPR002637">
    <property type="entry name" value="RdgB/HAM1"/>
</dbReference>
<dbReference type="CDD" id="cd00515">
    <property type="entry name" value="HAM1"/>
    <property type="match status" value="1"/>
</dbReference>
<dbReference type="EMBL" id="MDTU01000001">
    <property type="protein sequence ID" value="ODN43088.1"/>
    <property type="molecule type" value="Genomic_DNA"/>
</dbReference>
<comment type="similarity">
    <text evidence="1 7 8">Belongs to the HAM1 NTPase family.</text>
</comment>
<accession>A0ABX3A609</accession>
<keyword evidence="5 7" id="KW-0460">Magnesium</keyword>
<dbReference type="EC" id="3.6.1.66" evidence="7"/>
<dbReference type="PANTHER" id="PTHR11067">
    <property type="entry name" value="INOSINE TRIPHOSPHATE PYROPHOSPHATASE/HAM1 PROTEIN"/>
    <property type="match status" value="1"/>
</dbReference>
<gene>
    <name evidence="9" type="ORF">BGC07_09380</name>
</gene>
<dbReference type="HAMAP" id="MF_01405">
    <property type="entry name" value="Non_canon_purine_NTPase"/>
    <property type="match status" value="1"/>
</dbReference>
<dbReference type="PANTHER" id="PTHR11067:SF9">
    <property type="entry name" value="INOSINE TRIPHOSPHATE PYROPHOSPHATASE"/>
    <property type="match status" value="1"/>
</dbReference>
<feature type="binding site" evidence="7">
    <location>
        <position position="175"/>
    </location>
    <ligand>
        <name>substrate</name>
    </ligand>
</feature>
<name>A0ABX3A609_9GAMM</name>
<evidence type="ECO:0000256" key="7">
    <source>
        <dbReference type="HAMAP-Rule" id="MF_01405"/>
    </source>
</evidence>
<keyword evidence="10" id="KW-1185">Reference proteome</keyword>
<comment type="subunit">
    <text evidence="7">Homodimer.</text>
</comment>
<dbReference type="SUPFAM" id="SSF52972">
    <property type="entry name" value="ITPase-like"/>
    <property type="match status" value="1"/>
</dbReference>
<evidence type="ECO:0000256" key="5">
    <source>
        <dbReference type="ARBA" id="ARBA00022842"/>
    </source>
</evidence>
<keyword evidence="4 7" id="KW-0378">Hydrolase</keyword>
<organism evidence="9 10">
    <name type="scientific">Piscirickettsia litoralis</name>
    <dbReference type="NCBI Taxonomy" id="1891921"/>
    <lineage>
        <taxon>Bacteria</taxon>
        <taxon>Pseudomonadati</taxon>
        <taxon>Pseudomonadota</taxon>
        <taxon>Gammaproteobacteria</taxon>
        <taxon>Thiotrichales</taxon>
        <taxon>Piscirickettsiaceae</taxon>
        <taxon>Piscirickettsia</taxon>
    </lineage>
</organism>
<feature type="binding site" evidence="7">
    <location>
        <begin position="152"/>
        <end position="155"/>
    </location>
    <ligand>
        <name>substrate</name>
    </ligand>
</feature>
<reference evidence="9 10" key="1">
    <citation type="submission" date="2016-08" db="EMBL/GenBank/DDBJ databases">
        <title>Draft genome sequence of Candidatus Piscirickettsia litoralis, from seawater.</title>
        <authorList>
            <person name="Wan X."/>
            <person name="Lee A.J."/>
            <person name="Hou S."/>
            <person name="Donachie S.P."/>
        </authorList>
    </citation>
    <scope>NUCLEOTIDE SEQUENCE [LARGE SCALE GENOMIC DNA]</scope>
    <source>
        <strain evidence="9 10">Y2</strain>
    </source>
</reference>
<keyword evidence="2 7" id="KW-0479">Metal-binding</keyword>
<dbReference type="InterPro" id="IPR029001">
    <property type="entry name" value="ITPase-like_fam"/>
</dbReference>
<dbReference type="Gene3D" id="3.90.950.10">
    <property type="match status" value="1"/>
</dbReference>
<comment type="function">
    <text evidence="7">Pyrophosphatase that catalyzes the hydrolysis of nucleoside triphosphates to their monophosphate derivatives, with a high preference for the non-canonical purine nucleotides XTP (xanthosine triphosphate), dITP (deoxyinosine triphosphate) and ITP. Seems to function as a house-cleaning enzyme that removes non-canonical purine nucleotides from the nucleotide pool, thus preventing their incorporation into DNA/RNA and avoiding chromosomal lesions.</text>
</comment>
<comment type="caution">
    <text evidence="9">The sequence shown here is derived from an EMBL/GenBank/DDBJ whole genome shotgun (WGS) entry which is preliminary data.</text>
</comment>
<dbReference type="RefSeq" id="WP_069312886.1">
    <property type="nucleotide sequence ID" value="NZ_MDTU01000001.1"/>
</dbReference>
<sequence>MQQVVLASSNLGKIREIEPLLKDLPLQIIPQSQFDLTDAIEDAATFVENALIKARHACQHTGLPAIADDSGLAIAALNGAPGIISARYAGAKRSDQANIDKVLNELTGETNRQAEFHSVMVYMQHTNDPCPIVCHGRWHGEILNKCQGSGGFGYDPIFWVPTHQCSAAELPADVKQTISHRGHALADLVDALKKKYR</sequence>
<feature type="binding site" evidence="7">
    <location>
        <position position="69"/>
    </location>
    <ligand>
        <name>Mg(2+)</name>
        <dbReference type="ChEBI" id="CHEBI:18420"/>
    </ligand>
</feature>
<protein>
    <recommendedName>
        <fullName evidence="7">dITP/XTP pyrophosphatase</fullName>
        <ecNumber evidence="7">3.6.1.66</ecNumber>
    </recommendedName>
    <alternativeName>
        <fullName evidence="7">Non-canonical purine NTP pyrophosphatase</fullName>
    </alternativeName>
    <alternativeName>
        <fullName evidence="7">Non-standard purine NTP pyrophosphatase</fullName>
    </alternativeName>
    <alternativeName>
        <fullName evidence="7">Nucleoside-triphosphate diphosphatase</fullName>
    </alternativeName>
    <alternativeName>
        <fullName evidence="7">Nucleoside-triphosphate pyrophosphatase</fullName>
        <shortName evidence="7">NTPase</shortName>
    </alternativeName>
</protein>
<evidence type="ECO:0000256" key="3">
    <source>
        <dbReference type="ARBA" id="ARBA00022741"/>
    </source>
</evidence>
<feature type="binding site" evidence="7">
    <location>
        <begin position="8"/>
        <end position="13"/>
    </location>
    <ligand>
        <name>substrate</name>
    </ligand>
</feature>
<comment type="cofactor">
    <cofactor evidence="7">
        <name>Mg(2+)</name>
        <dbReference type="ChEBI" id="CHEBI:18420"/>
    </cofactor>
    <text evidence="7">Binds 1 Mg(2+) ion per subunit.</text>
</comment>
<dbReference type="InterPro" id="IPR020922">
    <property type="entry name" value="dITP/XTP_pyrophosphatase"/>
</dbReference>
<feature type="active site" description="Proton acceptor" evidence="7">
    <location>
        <position position="69"/>
    </location>
</feature>
<evidence type="ECO:0000256" key="4">
    <source>
        <dbReference type="ARBA" id="ARBA00022801"/>
    </source>
</evidence>
<keyword evidence="3 7" id="KW-0547">Nucleotide-binding</keyword>
<evidence type="ECO:0000313" key="10">
    <source>
        <dbReference type="Proteomes" id="UP000094329"/>
    </source>
</evidence>
<evidence type="ECO:0000313" key="9">
    <source>
        <dbReference type="EMBL" id="ODN43088.1"/>
    </source>
</evidence>
<dbReference type="Pfam" id="PF01725">
    <property type="entry name" value="Ham1p_like"/>
    <property type="match status" value="1"/>
</dbReference>
<keyword evidence="6 7" id="KW-0546">Nucleotide metabolism</keyword>
<comment type="caution">
    <text evidence="7">Lacks conserved residue(s) required for the propagation of feature annotation.</text>
</comment>
<dbReference type="Proteomes" id="UP000094329">
    <property type="component" value="Unassembled WGS sequence"/>
</dbReference>
<evidence type="ECO:0000256" key="8">
    <source>
        <dbReference type="RuleBase" id="RU003781"/>
    </source>
</evidence>
<dbReference type="NCBIfam" id="TIGR00042">
    <property type="entry name" value="RdgB/HAM1 family non-canonical purine NTP pyrophosphatase"/>
    <property type="match status" value="1"/>
</dbReference>
<feature type="binding site" evidence="7">
    <location>
        <position position="70"/>
    </location>
    <ligand>
        <name>substrate</name>
    </ligand>
</feature>
<feature type="binding site" evidence="7">
    <location>
        <begin position="180"/>
        <end position="181"/>
    </location>
    <ligand>
        <name>substrate</name>
    </ligand>
</feature>
<comment type="catalytic activity">
    <reaction evidence="7">
        <text>dITP + H2O = dIMP + diphosphate + H(+)</text>
        <dbReference type="Rhea" id="RHEA:28342"/>
        <dbReference type="ChEBI" id="CHEBI:15377"/>
        <dbReference type="ChEBI" id="CHEBI:15378"/>
        <dbReference type="ChEBI" id="CHEBI:33019"/>
        <dbReference type="ChEBI" id="CHEBI:61194"/>
        <dbReference type="ChEBI" id="CHEBI:61382"/>
        <dbReference type="EC" id="3.6.1.66"/>
    </reaction>
</comment>
<evidence type="ECO:0000256" key="2">
    <source>
        <dbReference type="ARBA" id="ARBA00022723"/>
    </source>
</evidence>
<evidence type="ECO:0000256" key="1">
    <source>
        <dbReference type="ARBA" id="ARBA00008023"/>
    </source>
</evidence>
<comment type="catalytic activity">
    <reaction evidence="7">
        <text>ITP + H2O = IMP + diphosphate + H(+)</text>
        <dbReference type="Rhea" id="RHEA:29399"/>
        <dbReference type="ChEBI" id="CHEBI:15377"/>
        <dbReference type="ChEBI" id="CHEBI:15378"/>
        <dbReference type="ChEBI" id="CHEBI:33019"/>
        <dbReference type="ChEBI" id="CHEBI:58053"/>
        <dbReference type="ChEBI" id="CHEBI:61402"/>
        <dbReference type="EC" id="3.6.1.66"/>
    </reaction>
</comment>